<dbReference type="AlphaFoldDB" id="A0A4Y8ZVJ6"/>
<dbReference type="Gene3D" id="1.10.238.10">
    <property type="entry name" value="EF-hand"/>
    <property type="match status" value="2"/>
</dbReference>
<accession>A0A4Y8ZVJ6</accession>
<feature type="compositionally biased region" description="Basic and acidic residues" evidence="1">
    <location>
        <begin position="1"/>
        <end position="10"/>
    </location>
</feature>
<sequence length="296" mass="32483">MRAHHGECRAGGRSSGGGAPFVRPLTSPAESEDQPESARSTSSATGRSAASREVRRPRLNERLRAHSIGIQWRHARRALNEVLPRSLMMKKLVLAGAALAVLASTGAAAQPQSRAAGQSLTRDAVAARVDARFARLDANRDGAVTQDELRARAEARRGKRGELRNERRAQRGERRAEAFARLDANGDGSISRAEFDARPKLDREQRLERRAARGERRSFTGHRGHRGGALFARLGARHFQAADANRDGRLTRAEARQSALALFDRIDADRDGTISQDERRAAREAFGGQRGQRPRA</sequence>
<dbReference type="SMART" id="SM00054">
    <property type="entry name" value="EFh"/>
    <property type="match status" value="3"/>
</dbReference>
<keyword evidence="4" id="KW-1185">Reference proteome</keyword>
<feature type="compositionally biased region" description="Basic and acidic residues" evidence="1">
    <location>
        <begin position="273"/>
        <end position="283"/>
    </location>
</feature>
<protein>
    <recommendedName>
        <fullName evidence="2">EF-hand domain-containing protein</fullName>
    </recommendedName>
</protein>
<evidence type="ECO:0000259" key="2">
    <source>
        <dbReference type="PROSITE" id="PS50222"/>
    </source>
</evidence>
<dbReference type="CDD" id="cd00051">
    <property type="entry name" value="EFh"/>
    <property type="match status" value="1"/>
</dbReference>
<organism evidence="3 4">
    <name type="scientific">Sphingomonas parva</name>
    <dbReference type="NCBI Taxonomy" id="2555898"/>
    <lineage>
        <taxon>Bacteria</taxon>
        <taxon>Pseudomonadati</taxon>
        <taxon>Pseudomonadota</taxon>
        <taxon>Alphaproteobacteria</taxon>
        <taxon>Sphingomonadales</taxon>
        <taxon>Sphingomonadaceae</taxon>
        <taxon>Sphingomonas</taxon>
    </lineage>
</organism>
<dbReference type="PROSITE" id="PS50222">
    <property type="entry name" value="EF_HAND_2"/>
    <property type="match status" value="3"/>
</dbReference>
<dbReference type="InterPro" id="IPR018247">
    <property type="entry name" value="EF_Hand_1_Ca_BS"/>
</dbReference>
<dbReference type="EMBL" id="SPDV01000002">
    <property type="protein sequence ID" value="TFI60030.1"/>
    <property type="molecule type" value="Genomic_DNA"/>
</dbReference>
<proteinExistence type="predicted"/>
<comment type="caution">
    <text evidence="3">The sequence shown here is derived from an EMBL/GenBank/DDBJ whole genome shotgun (WGS) entry which is preliminary data.</text>
</comment>
<dbReference type="InterPro" id="IPR002048">
    <property type="entry name" value="EF_hand_dom"/>
</dbReference>
<dbReference type="GO" id="GO:0005509">
    <property type="term" value="F:calcium ion binding"/>
    <property type="evidence" value="ECO:0007669"/>
    <property type="project" value="InterPro"/>
</dbReference>
<feature type="domain" description="EF-hand" evidence="2">
    <location>
        <begin position="124"/>
        <end position="159"/>
    </location>
</feature>
<dbReference type="SUPFAM" id="SSF47473">
    <property type="entry name" value="EF-hand"/>
    <property type="match status" value="1"/>
</dbReference>
<dbReference type="Proteomes" id="UP000298213">
    <property type="component" value="Unassembled WGS sequence"/>
</dbReference>
<dbReference type="Pfam" id="PF13202">
    <property type="entry name" value="EF-hand_5"/>
    <property type="match status" value="4"/>
</dbReference>
<dbReference type="InterPro" id="IPR011992">
    <property type="entry name" value="EF-hand-dom_pair"/>
</dbReference>
<dbReference type="PROSITE" id="PS00018">
    <property type="entry name" value="EF_HAND_1"/>
    <property type="match status" value="2"/>
</dbReference>
<feature type="region of interest" description="Disordered" evidence="1">
    <location>
        <begin position="1"/>
        <end position="58"/>
    </location>
</feature>
<feature type="compositionally biased region" description="Basic and acidic residues" evidence="1">
    <location>
        <begin position="193"/>
        <end position="218"/>
    </location>
</feature>
<evidence type="ECO:0000313" key="3">
    <source>
        <dbReference type="EMBL" id="TFI60030.1"/>
    </source>
</evidence>
<name>A0A4Y8ZVJ6_9SPHN</name>
<evidence type="ECO:0000313" key="4">
    <source>
        <dbReference type="Proteomes" id="UP000298213"/>
    </source>
</evidence>
<reference evidence="3 4" key="1">
    <citation type="submission" date="2019-03" db="EMBL/GenBank/DDBJ databases">
        <title>Genome sequence of Sphingomonas sp. 17J27-24.</title>
        <authorList>
            <person name="Kim M."/>
            <person name="Maeng S."/>
            <person name="Sathiyaraj S."/>
        </authorList>
    </citation>
    <scope>NUCLEOTIDE SEQUENCE [LARGE SCALE GENOMIC DNA]</scope>
    <source>
        <strain evidence="3 4">17J27-24</strain>
    </source>
</reference>
<feature type="domain" description="EF-hand" evidence="2">
    <location>
        <begin position="170"/>
        <end position="205"/>
    </location>
</feature>
<feature type="domain" description="EF-hand" evidence="2">
    <location>
        <begin position="254"/>
        <end position="289"/>
    </location>
</feature>
<evidence type="ECO:0000256" key="1">
    <source>
        <dbReference type="SAM" id="MobiDB-lite"/>
    </source>
</evidence>
<feature type="region of interest" description="Disordered" evidence="1">
    <location>
        <begin position="152"/>
        <end position="175"/>
    </location>
</feature>
<feature type="region of interest" description="Disordered" evidence="1">
    <location>
        <begin position="273"/>
        <end position="296"/>
    </location>
</feature>
<gene>
    <name evidence="3" type="ORF">E2493_01920</name>
</gene>
<feature type="region of interest" description="Disordered" evidence="1">
    <location>
        <begin position="189"/>
        <end position="225"/>
    </location>
</feature>
<feature type="compositionally biased region" description="Low complexity" evidence="1">
    <location>
        <begin position="37"/>
        <end position="49"/>
    </location>
</feature>
<dbReference type="OrthoDB" id="113323at2"/>